<dbReference type="InterPro" id="IPR047041">
    <property type="entry name" value="BipA_GTP-bd_dom"/>
</dbReference>
<dbReference type="Pfam" id="PF01612">
    <property type="entry name" value="DNA_pol_A_exo1"/>
    <property type="match status" value="1"/>
</dbReference>
<gene>
    <name evidence="4" type="ORF">C2E20_7194</name>
</gene>
<feature type="region of interest" description="Disordered" evidence="1">
    <location>
        <begin position="295"/>
        <end position="334"/>
    </location>
</feature>
<feature type="compositionally biased region" description="Gly residues" evidence="1">
    <location>
        <begin position="94"/>
        <end position="119"/>
    </location>
</feature>
<dbReference type="CDD" id="cd03710">
    <property type="entry name" value="BipA_TypA_C"/>
    <property type="match status" value="1"/>
</dbReference>
<dbReference type="GO" id="GO:0005525">
    <property type="term" value="F:GTP binding"/>
    <property type="evidence" value="ECO:0007669"/>
    <property type="project" value="InterPro"/>
</dbReference>
<dbReference type="GO" id="GO:0008408">
    <property type="term" value="F:3'-5' exonuclease activity"/>
    <property type="evidence" value="ECO:0007669"/>
    <property type="project" value="InterPro"/>
</dbReference>
<dbReference type="Pfam" id="PF08373">
    <property type="entry name" value="RAP"/>
    <property type="match status" value="1"/>
</dbReference>
<feature type="region of interest" description="Disordered" evidence="1">
    <location>
        <begin position="2535"/>
        <end position="2558"/>
    </location>
</feature>
<feature type="region of interest" description="Disordered" evidence="1">
    <location>
        <begin position="1898"/>
        <end position="1927"/>
    </location>
</feature>
<dbReference type="OrthoDB" id="364892at2759"/>
<evidence type="ECO:0000313" key="5">
    <source>
        <dbReference type="Proteomes" id="UP000239649"/>
    </source>
</evidence>
<dbReference type="InterPro" id="IPR000640">
    <property type="entry name" value="EFG_V-like"/>
</dbReference>
<dbReference type="Pfam" id="PF00679">
    <property type="entry name" value="EFG_C"/>
    <property type="match status" value="1"/>
</dbReference>
<dbReference type="PANTHER" id="PTHR20953">
    <property type="entry name" value="KINASE-RELATED"/>
    <property type="match status" value="1"/>
</dbReference>
<feature type="compositionally biased region" description="Gly residues" evidence="1">
    <location>
        <begin position="525"/>
        <end position="539"/>
    </location>
</feature>
<dbReference type="Proteomes" id="UP000239649">
    <property type="component" value="Unassembled WGS sequence"/>
</dbReference>
<feature type="region of interest" description="Disordered" evidence="1">
    <location>
        <begin position="517"/>
        <end position="540"/>
    </location>
</feature>
<dbReference type="Pfam" id="PF05548">
    <property type="entry name" value="Peptidase_M11"/>
    <property type="match status" value="1"/>
</dbReference>
<dbReference type="Pfam" id="PF00009">
    <property type="entry name" value="GTP_EFTU"/>
    <property type="match status" value="1"/>
</dbReference>
<dbReference type="PROSITE" id="PS51286">
    <property type="entry name" value="RAP"/>
    <property type="match status" value="1"/>
</dbReference>
<dbReference type="STRING" id="554055.A0A2P6V5A1"/>
<feature type="domain" description="RAP" evidence="2">
    <location>
        <begin position="724"/>
        <end position="781"/>
    </location>
</feature>
<dbReference type="InterPro" id="IPR005225">
    <property type="entry name" value="Small_GTP-bd"/>
</dbReference>
<proteinExistence type="predicted"/>
<dbReference type="FunFam" id="3.40.50.300:FF:000463">
    <property type="entry name" value="GTP-binding protein TypA"/>
    <property type="match status" value="1"/>
</dbReference>
<feature type="compositionally biased region" description="Basic and acidic residues" evidence="1">
    <location>
        <begin position="2535"/>
        <end position="2544"/>
    </location>
</feature>
<dbReference type="InterPro" id="IPR012337">
    <property type="entry name" value="RNaseH-like_sf"/>
</dbReference>
<dbReference type="PRINTS" id="PR00315">
    <property type="entry name" value="ELONGATNFCT"/>
</dbReference>
<dbReference type="Pfam" id="PF21018">
    <property type="entry name" value="BipA_C"/>
    <property type="match status" value="1"/>
</dbReference>
<dbReference type="InterPro" id="IPR003593">
    <property type="entry name" value="AAA+_ATPase"/>
</dbReference>
<dbReference type="InterPro" id="IPR008752">
    <property type="entry name" value="Peptidase_M11"/>
</dbReference>
<dbReference type="GO" id="GO:0003676">
    <property type="term" value="F:nucleic acid binding"/>
    <property type="evidence" value="ECO:0007669"/>
    <property type="project" value="InterPro"/>
</dbReference>
<dbReference type="InterPro" id="IPR048876">
    <property type="entry name" value="BipA_C"/>
</dbReference>
<dbReference type="InterPro" id="IPR035647">
    <property type="entry name" value="EFG_III/V"/>
</dbReference>
<dbReference type="InterPro" id="IPR013584">
    <property type="entry name" value="RAP"/>
</dbReference>
<dbReference type="InterPro" id="IPR006298">
    <property type="entry name" value="BipA"/>
</dbReference>
<dbReference type="SMART" id="SM00382">
    <property type="entry name" value="AAA"/>
    <property type="match status" value="1"/>
</dbReference>
<dbReference type="FunFam" id="3.30.70.240:FF:000002">
    <property type="entry name" value="GTP-binding protein TypA"/>
    <property type="match status" value="1"/>
</dbReference>
<dbReference type="InterPro" id="IPR003959">
    <property type="entry name" value="ATPase_AAA_core"/>
</dbReference>
<dbReference type="SUPFAM" id="SSF55486">
    <property type="entry name" value="Metalloproteases ('zincins'), catalytic domain"/>
    <property type="match status" value="1"/>
</dbReference>
<dbReference type="InterPro" id="IPR031157">
    <property type="entry name" value="G_TR_CS"/>
</dbReference>
<dbReference type="PROSITE" id="PS00301">
    <property type="entry name" value="G_TR_1"/>
    <property type="match status" value="1"/>
</dbReference>
<dbReference type="Gene3D" id="3.30.420.10">
    <property type="entry name" value="Ribonuclease H-like superfamily/Ribonuclease H"/>
    <property type="match status" value="1"/>
</dbReference>
<evidence type="ECO:0000313" key="4">
    <source>
        <dbReference type="EMBL" id="PSC69237.1"/>
    </source>
</evidence>
<dbReference type="SUPFAM" id="SSF54980">
    <property type="entry name" value="EF-G C-terminal domain-like"/>
    <property type="match status" value="2"/>
</dbReference>
<dbReference type="Gene3D" id="3.30.70.870">
    <property type="entry name" value="Elongation Factor G (Translational Gtpase), domain 3"/>
    <property type="match status" value="1"/>
</dbReference>
<keyword evidence="5" id="KW-1185">Reference proteome</keyword>
<dbReference type="GO" id="GO:0006139">
    <property type="term" value="P:nucleobase-containing compound metabolic process"/>
    <property type="evidence" value="ECO:0007669"/>
    <property type="project" value="InterPro"/>
</dbReference>
<accession>A0A2P6V5A1</accession>
<comment type="caution">
    <text evidence="4">The sequence shown here is derived from an EMBL/GenBank/DDBJ whole genome shotgun (WGS) entry which is preliminary data.</text>
</comment>
<dbReference type="InterPro" id="IPR042116">
    <property type="entry name" value="TypA/BipA_C"/>
</dbReference>
<dbReference type="NCBIfam" id="TIGR01394">
    <property type="entry name" value="TypA_BipA"/>
    <property type="match status" value="1"/>
</dbReference>
<dbReference type="InterPro" id="IPR027417">
    <property type="entry name" value="P-loop_NTPase"/>
</dbReference>
<dbReference type="SUPFAM" id="SSF52540">
    <property type="entry name" value="P-loop containing nucleoside triphosphate hydrolases"/>
    <property type="match status" value="2"/>
</dbReference>
<protein>
    <submittedName>
        <fullName evidence="4">Translation factor GUF1 organellar chromatophore</fullName>
    </submittedName>
</protein>
<feature type="compositionally biased region" description="Basic and acidic residues" evidence="1">
    <location>
        <begin position="798"/>
        <end position="815"/>
    </location>
</feature>
<feature type="region of interest" description="Disordered" evidence="1">
    <location>
        <begin position="94"/>
        <end position="133"/>
    </location>
</feature>
<evidence type="ECO:0000256" key="1">
    <source>
        <dbReference type="SAM" id="MobiDB-lite"/>
    </source>
</evidence>
<feature type="region of interest" description="Disordered" evidence="1">
    <location>
        <begin position="1439"/>
        <end position="1467"/>
    </location>
</feature>
<dbReference type="GO" id="GO:0003924">
    <property type="term" value="F:GTPase activity"/>
    <property type="evidence" value="ECO:0007669"/>
    <property type="project" value="InterPro"/>
</dbReference>
<evidence type="ECO:0000259" key="3">
    <source>
        <dbReference type="PROSITE" id="PS51722"/>
    </source>
</evidence>
<dbReference type="InterPro" id="IPR036397">
    <property type="entry name" value="RNaseH_sf"/>
</dbReference>
<feature type="domain" description="Tr-type G" evidence="3">
    <location>
        <begin position="1933"/>
        <end position="2132"/>
    </location>
</feature>
<feature type="region of interest" description="Disordered" evidence="1">
    <location>
        <begin position="794"/>
        <end position="815"/>
    </location>
</feature>
<dbReference type="PROSITE" id="PS51722">
    <property type="entry name" value="G_TR_2"/>
    <property type="match status" value="1"/>
</dbReference>
<dbReference type="PANTHER" id="PTHR20953:SF13">
    <property type="entry name" value="EXPRESSED PROTEIN"/>
    <property type="match status" value="1"/>
</dbReference>
<dbReference type="EMBL" id="LHPF02000028">
    <property type="protein sequence ID" value="PSC69237.1"/>
    <property type="molecule type" value="Genomic_DNA"/>
</dbReference>
<dbReference type="GO" id="GO:0005524">
    <property type="term" value="F:ATP binding"/>
    <property type="evidence" value="ECO:0007669"/>
    <property type="project" value="UniProtKB-KW"/>
</dbReference>
<dbReference type="Gene3D" id="3.30.70.240">
    <property type="match status" value="1"/>
</dbReference>
<dbReference type="Gene3D" id="2.40.30.10">
    <property type="entry name" value="Translation factors"/>
    <property type="match status" value="1"/>
</dbReference>
<evidence type="ECO:0000259" key="2">
    <source>
        <dbReference type="PROSITE" id="PS51286"/>
    </source>
</evidence>
<dbReference type="CDD" id="cd01891">
    <property type="entry name" value="TypA_BipA"/>
    <property type="match status" value="1"/>
</dbReference>
<dbReference type="SMART" id="SM00952">
    <property type="entry name" value="RAP"/>
    <property type="match status" value="1"/>
</dbReference>
<feature type="compositionally biased region" description="Low complexity" evidence="1">
    <location>
        <begin position="120"/>
        <end position="130"/>
    </location>
</feature>
<dbReference type="SUPFAM" id="SSF50447">
    <property type="entry name" value="Translation proteins"/>
    <property type="match status" value="1"/>
</dbReference>
<dbReference type="InterPro" id="IPR002562">
    <property type="entry name" value="3'-5'_exonuclease_dom"/>
</dbReference>
<sequence length="3057" mass="320663">MGAGGVDQLSAVNCVTAFHRLGKHAARAHAADCAAARRHPAAAALAARLEAEAPRLVDMQTAQLLWAHAHLGHGSPRLVEALFERLASAEVVQAGGGSSGGGGGGGSSGGSGGSSGGGSSTTTSSTSTSSGTGGPAPLLLASMDAAVMLVYAQAKLRRPVRALLAHLVDALLAAPDDAGGEAAGGRQSCGSGSNGGGAVGGAAGGTAAAPASPAGMALAACDGRRLSLLLWSLASLGVLPPVLLARGLRALRRGGLYHLSVQSMTHALLAQDLTPRQGAAAAAAAAEAPATVAATSAAEDMLPPPGTLQSLDGGDSTGGQAAPGPSGRGAGGSWDQPFMDAVAADLATRDRAGRLRLNSADLTILARCFALAWQVAVAGGGGGGSGRGTPIDNRLALRSALRRHIASSPHRRAICQLLESTAEQLAARLDARGLSSLAWSFACLLPLSPPDAPLEALATRAQELEAQGRLDAQAVASLAWSFSTLRYDHPQLYECLAHAALRLLGVQQQAAAQQGAAGARHASSGSGGGQAGSASGGSGASTTPAAFNAQTVSVIIFSFAAANRCDSPAQRQMVAALADRADEVLLQLTPQGLANVAWGLAVAGYYPPQFVRRWRAAAGAAQRSFRPAELNQLHLVEVALRLEAGVGEGLADAAPFFESLYQAGRLRSFAGRAWEEHQATGPRNVTAFQMEVYDAVAALGLPCQLETSEAGEYSLDVTLPEQRIAVEADGPVHFAANSHHLLGGTALKRRLLQRLGWRAVSVPYFEWRQVAAEQRQAYMRHKLEAAGLRLDAAAEGVAGREQEQQQKDEEQQDGSDRLLRDMMVVVYRSEVPAPQALNMAGTREQVLAMLQRAAAAALPGDSSAAAGLQRIVLRNVLEIGLAQHCNGGFELQAAPGTRLGEKVLTALPAAAAAERQLYGSPSHKLRDLLERLQEAGILAATASVNLLWYIVVQPSWLQQVAAAATVAPAAAAAQAAGSSTSNATWSVEVELPVSLQEKPVYKLTGVVDKLLRQSEGEMDKSRVQLFALGSLLRLGLAKVGPGRVRQDAVLLTAAAAHLRSSMETAANAASLLSTFSSRYGGLLAVLSEPACAALVQLVTVGGEQHVLLRIDRLPVAMDCEGALERGGSIALIQLYAPGYGDTAGGSGGSAGAGSSPCYVFDLHAMAPSVRGAAVRQLARLLESPSVVKVMHDCRADTEALLYLHDIRLAPVWDTQVAFGLLQFISGMAGGGPDRVNAPVGLNLMLEQYQLPPNPHKRAMHARMDRDAALWERRPMDATSLEYAVGDVAQLLAAKAALEEDLGPAAAAQVDALSAAYSQWKVDPCDWRRPDGSPWPAAGDGSYAGAARLPLGKDMQLTIEGPDFRARYAPTPPPAPAEVEQEGTAAVAEAAQQAARVPAGQDPETQLVLTLFPGHVQAAILAALAAEEEAEAAAVAEAAAAPEEQAGGGATGATGGGGGEAARGPPPPVQLVEVKIDTGRPLALRLASRKTLPLGVDFGVQEALAALAEAKGRLHLHDQGGDLFYADNRTGIPGTLHRIAAMKDREGGIAGLTYRVGRHVPGVGALILDILHALAQGADAAGHEVQDAVSPSLLLLGGPGVGKTTLLREVAKLLSDTFHQEVVVVDTSNEVAGEDSQPHDCIGAARRMMVPHPSKQHETMSEAVKNHNPDVVIIDEISSAKEVTAAKTIAHRGVVLVGTAHGKSLRALMQNGELNGLVGGLTSVTLGDEAAKRDNNGNKNQTVRAGIPAFSTLVEVLDRSRWRVHMSVTRSVDALLEGREPPTQLRWVEPGGRLMARLEGQPAGAAGSGSAGGMRAAAALAAGRLGQQGRWFQFLLELAATAAAQEQCRHVRPSVSQLANANLAMYMHTEKLGLFQLQSHAALCTSRRRRRQQICMHARSGASRGMPTVEPTAAAAEPRRHTSAGASVAPTDPSLLRNFAIIAHVDHGKTTLMDRLLTFCGATLSEDRVMDSNQFERERGITIASKYTSFAYRGHVLNAVDTPGHADFGGEVERVLGLVDGAVLLVDASEGPLSQTKFVVEKALKRGLKPVVVLNKVDRPGATAQRCGEVHSAIFDVFANLGATDDQLDFPILYASAREGWASRTLPPPGQAPPDASMAPLLDTLLEHVSSPQARRLDDPFSLLVVMTERHPFLGKIVTGRVHSGSISVGDRLKVLWKDGGEDLGFKVTRLMKRSGTGTVELERSVAGDIVSIAGIAAAGIADTVAAVEVTDALPPGLIDPPTLSMVFSPNTSPLAGREGTQLTGTKIGDRLAAEAETNVSLRVLPVVGSGGESFEVQARGELQLGLLIENMRREGFELSVSPPRVVLRVENGERQEPLEEVVCEVEDAHGGEVIEAVTLRKGELVEMQPLESEGKQRLVFEAPSRGLLGFRAAFAAITRGTGVLHRAFARYGPYRGGLDRVRKGALISVAGGKTTTHALGGLEARGVLFVEPTLEVYEGMVVGEHSRDPDLEVNPVREKKLTNVRASGNDEKVYLSPPRLMTLEDAIGYVGPDELIEVTPTKLRLRKRILESGLRRQERRREESMGLASPHTGQQQRCKSPDMRAVALRALVAALLLAQLVHSRRLAQTGGNDPNSFLGSTVTISGIAIIIGADYPTRKSDKIFAVDADGRRIHIKNADPADWSAIQLGERVVVTGEIIEVVPYEPPAAGGELPVEGGAAPPAAATPGNGNGNGNAWGRVKGVSFYNSGATTAVSSSFPTIDPEMRTLVVPIAGVTASGAACSGTTLPASTRQQLRATLFDTVDAVNPTVGSTFKKCSQGRTQFRETTSNVTERVNLPCSGTTGYADAALAALVSRGINVAAYKYKVFLIPPGQCSFVGLAYVGCDGSYDCRAWIGGGYWETPQNIAHELGHNLFMAHAGAYSTALPGWFDEYGDDSCVMGYCCQDRCPNGAHQWQMGWARTQFFNGTLLPSGQTVNLQLNSSSRYYNSAIRVRQTWVSNSDSLFLSFRTKHNGDAWLADNLAAKVHIYSAPISSQQDSDPTTWRAALAVGQAYSYPTTGLVVRRLANIDFDTAVVTLCRKGGTENAASCQGNYDNK</sequence>
<name>A0A2P6V5A1_9CHLO</name>
<dbReference type="InterPro" id="IPR009000">
    <property type="entry name" value="Transl_B-barrel_sf"/>
</dbReference>
<dbReference type="InterPro" id="IPR035651">
    <property type="entry name" value="BipA_V"/>
</dbReference>
<feature type="compositionally biased region" description="Gly residues" evidence="1">
    <location>
        <begin position="1445"/>
        <end position="1460"/>
    </location>
</feature>
<organism evidence="4 5">
    <name type="scientific">Micractinium conductrix</name>
    <dbReference type="NCBI Taxonomy" id="554055"/>
    <lineage>
        <taxon>Eukaryota</taxon>
        <taxon>Viridiplantae</taxon>
        <taxon>Chlorophyta</taxon>
        <taxon>core chlorophytes</taxon>
        <taxon>Trebouxiophyceae</taxon>
        <taxon>Chlorellales</taxon>
        <taxon>Chlorellaceae</taxon>
        <taxon>Chlorella clade</taxon>
        <taxon>Micractinium</taxon>
    </lineage>
</organism>
<dbReference type="InterPro" id="IPR000795">
    <property type="entry name" value="T_Tr_GTP-bd_dom"/>
</dbReference>
<dbReference type="FunFam" id="2.40.50.250:FF:000001">
    <property type="entry name" value="GTP-binding protein TypA"/>
    <property type="match status" value="1"/>
</dbReference>
<dbReference type="SUPFAM" id="SSF53098">
    <property type="entry name" value="Ribonuclease H-like"/>
    <property type="match status" value="1"/>
</dbReference>
<dbReference type="Gene3D" id="3.40.50.300">
    <property type="entry name" value="P-loop containing nucleotide triphosphate hydrolases"/>
    <property type="match status" value="2"/>
</dbReference>
<dbReference type="Gene3D" id="2.40.50.250">
    <property type="entry name" value="bipa protein"/>
    <property type="match status" value="1"/>
</dbReference>
<reference evidence="4 5" key="1">
    <citation type="journal article" date="2018" name="Plant J.">
        <title>Genome sequences of Chlorella sorokiniana UTEX 1602 and Micractinium conductrix SAG 241.80: implications to maltose excretion by a green alga.</title>
        <authorList>
            <person name="Arriola M.B."/>
            <person name="Velmurugan N."/>
            <person name="Zhang Y."/>
            <person name="Plunkett M.H."/>
            <person name="Hondzo H."/>
            <person name="Barney B.M."/>
        </authorList>
    </citation>
    <scope>NUCLEOTIDE SEQUENCE [LARGE SCALE GENOMIC DNA]</scope>
    <source>
        <strain evidence="4 5">SAG 241.80</strain>
    </source>
</reference>
<dbReference type="NCBIfam" id="TIGR00231">
    <property type="entry name" value="small_GTP"/>
    <property type="match status" value="1"/>
</dbReference>
<dbReference type="Pfam" id="PF00004">
    <property type="entry name" value="AAA"/>
    <property type="match status" value="1"/>
</dbReference>